<evidence type="ECO:0000259" key="5">
    <source>
        <dbReference type="Pfam" id="PF01321"/>
    </source>
</evidence>
<comment type="caution">
    <text evidence="6">The sequence shown here is derived from an EMBL/GenBank/DDBJ whole genome shotgun (WGS) entry which is preliminary data.</text>
</comment>
<dbReference type="InterPro" id="IPR000994">
    <property type="entry name" value="Pept_M24"/>
</dbReference>
<dbReference type="EMBL" id="DYWC01000122">
    <property type="protein sequence ID" value="HJF86868.1"/>
    <property type="molecule type" value="Genomic_DNA"/>
</dbReference>
<keyword evidence="1 3" id="KW-0479">Metal-binding</keyword>
<evidence type="ECO:0000259" key="4">
    <source>
        <dbReference type="Pfam" id="PF00557"/>
    </source>
</evidence>
<evidence type="ECO:0000313" key="6">
    <source>
        <dbReference type="EMBL" id="HJF86868.1"/>
    </source>
</evidence>
<dbReference type="Pfam" id="PF00557">
    <property type="entry name" value="Peptidase_M24"/>
    <property type="match status" value="1"/>
</dbReference>
<dbReference type="InterPro" id="IPR050659">
    <property type="entry name" value="Peptidase_M24B"/>
</dbReference>
<dbReference type="InterPro" id="IPR001131">
    <property type="entry name" value="Peptidase_M24B_aminopep-P_CS"/>
</dbReference>
<dbReference type="InterPro" id="IPR036005">
    <property type="entry name" value="Creatinase/aminopeptidase-like"/>
</dbReference>
<gene>
    <name evidence="6" type="ORF">K8V88_05465</name>
</gene>
<feature type="domain" description="Creatinase N-terminal" evidence="5">
    <location>
        <begin position="6"/>
        <end position="129"/>
    </location>
</feature>
<dbReference type="AlphaFoldDB" id="A0A921HSH4"/>
<dbReference type="GO" id="GO:0016787">
    <property type="term" value="F:hydrolase activity"/>
    <property type="evidence" value="ECO:0007669"/>
    <property type="project" value="UniProtKB-KW"/>
</dbReference>
<sequence>MIRNERIKSLRESMIENKLDAFLINNKANRYYMSGFTGSYGQALITVDGKYIIADGRYFEQLKTQSPDFEVIDNKTGMEETIQSLIEEHELSKVGIEAEDMNVNEYLVLNKGAVSLIPTANLIEKQRMIKDKDEVAKIKKAGEISDLTYEHILKFIKPGMTEKQVANEIDQYGLNHGADATAFETIVASGYRSALPHGHASNKVINENEMIIFDFGFMVDRYYSDITRTVSLGKVDDKLKEIYQVTLDAQVKGINSCKSGVPMKGIDTIVRDYISEKGYGDKFLHGTGHGLGLTVHEYPLLNTHSEELLQNHMTFTVEPGIYLAGLGGVRIEDDVWIDDSGNPIVLTHSPKEYMEI</sequence>
<evidence type="ECO:0000256" key="3">
    <source>
        <dbReference type="RuleBase" id="RU000590"/>
    </source>
</evidence>
<dbReference type="InterPro" id="IPR029149">
    <property type="entry name" value="Creatin/AminoP/Spt16_N"/>
</dbReference>
<accession>A0A921HSH4</accession>
<dbReference type="GO" id="GO:0046872">
    <property type="term" value="F:metal ion binding"/>
    <property type="evidence" value="ECO:0007669"/>
    <property type="project" value="UniProtKB-KW"/>
</dbReference>
<dbReference type="SUPFAM" id="SSF53092">
    <property type="entry name" value="Creatinase/prolidase N-terminal domain"/>
    <property type="match status" value="1"/>
</dbReference>
<feature type="domain" description="Peptidase M24" evidence="4">
    <location>
        <begin position="137"/>
        <end position="338"/>
    </location>
</feature>
<reference evidence="6" key="2">
    <citation type="submission" date="2021-09" db="EMBL/GenBank/DDBJ databases">
        <authorList>
            <person name="Gilroy R."/>
        </authorList>
    </citation>
    <scope>NUCLEOTIDE SEQUENCE</scope>
    <source>
        <strain evidence="6">7886</strain>
    </source>
</reference>
<dbReference type="InterPro" id="IPR000587">
    <property type="entry name" value="Creatinase_N"/>
</dbReference>
<dbReference type="PROSITE" id="PS00491">
    <property type="entry name" value="PROLINE_PEPTIDASE"/>
    <property type="match status" value="1"/>
</dbReference>
<dbReference type="SUPFAM" id="SSF55920">
    <property type="entry name" value="Creatinase/aminopeptidase"/>
    <property type="match status" value="1"/>
</dbReference>
<dbReference type="PANTHER" id="PTHR46112:SF3">
    <property type="entry name" value="AMINOPEPTIDASE YPDF"/>
    <property type="match status" value="1"/>
</dbReference>
<keyword evidence="2" id="KW-0378">Hydrolase</keyword>
<dbReference type="Proteomes" id="UP000747013">
    <property type="component" value="Unassembled WGS sequence"/>
</dbReference>
<dbReference type="Pfam" id="PF01321">
    <property type="entry name" value="Creatinase_N"/>
    <property type="match status" value="1"/>
</dbReference>
<protein>
    <submittedName>
        <fullName evidence="6">Xaa-Pro peptidase family protein</fullName>
    </submittedName>
</protein>
<organism evidence="6 7">
    <name type="scientific">Companilactobacillus farciminis</name>
    <dbReference type="NCBI Taxonomy" id="1612"/>
    <lineage>
        <taxon>Bacteria</taxon>
        <taxon>Bacillati</taxon>
        <taxon>Bacillota</taxon>
        <taxon>Bacilli</taxon>
        <taxon>Lactobacillales</taxon>
        <taxon>Lactobacillaceae</taxon>
        <taxon>Companilactobacillus</taxon>
    </lineage>
</organism>
<dbReference type="Gene3D" id="3.90.230.10">
    <property type="entry name" value="Creatinase/methionine aminopeptidase superfamily"/>
    <property type="match status" value="1"/>
</dbReference>
<name>A0A921HSH4_9LACO</name>
<proteinExistence type="inferred from homology"/>
<reference evidence="6" key="1">
    <citation type="journal article" date="2021" name="PeerJ">
        <title>Extensive microbial diversity within the chicken gut microbiome revealed by metagenomics and culture.</title>
        <authorList>
            <person name="Gilroy R."/>
            <person name="Ravi A."/>
            <person name="Getino M."/>
            <person name="Pursley I."/>
            <person name="Horton D.L."/>
            <person name="Alikhan N.F."/>
            <person name="Baker D."/>
            <person name="Gharbi K."/>
            <person name="Hall N."/>
            <person name="Watson M."/>
            <person name="Adriaenssens E.M."/>
            <person name="Foster-Nyarko E."/>
            <person name="Jarju S."/>
            <person name="Secka A."/>
            <person name="Antonio M."/>
            <person name="Oren A."/>
            <person name="Chaudhuri R.R."/>
            <person name="La Ragione R."/>
            <person name="Hildebrand F."/>
            <person name="Pallen M.J."/>
        </authorList>
    </citation>
    <scope>NUCLEOTIDE SEQUENCE</scope>
    <source>
        <strain evidence="6">7886</strain>
    </source>
</reference>
<dbReference type="CDD" id="cd01092">
    <property type="entry name" value="APP-like"/>
    <property type="match status" value="1"/>
</dbReference>
<evidence type="ECO:0000256" key="2">
    <source>
        <dbReference type="ARBA" id="ARBA00022801"/>
    </source>
</evidence>
<evidence type="ECO:0000313" key="7">
    <source>
        <dbReference type="Proteomes" id="UP000747013"/>
    </source>
</evidence>
<evidence type="ECO:0000256" key="1">
    <source>
        <dbReference type="ARBA" id="ARBA00022723"/>
    </source>
</evidence>
<dbReference type="PANTHER" id="PTHR46112">
    <property type="entry name" value="AMINOPEPTIDASE"/>
    <property type="match status" value="1"/>
</dbReference>
<dbReference type="Gene3D" id="3.40.350.10">
    <property type="entry name" value="Creatinase/prolidase N-terminal domain"/>
    <property type="match status" value="1"/>
</dbReference>
<comment type="similarity">
    <text evidence="3">Belongs to the peptidase M24B family.</text>
</comment>